<dbReference type="Proteomes" id="UP001162031">
    <property type="component" value="Unassembled WGS sequence"/>
</dbReference>
<accession>A0AAV0ULJ5</accession>
<keyword evidence="3" id="KW-1185">Reference proteome</keyword>
<feature type="compositionally biased region" description="Low complexity" evidence="1">
    <location>
        <begin position="11"/>
        <end position="25"/>
    </location>
</feature>
<proteinExistence type="predicted"/>
<name>A0AAV0ULJ5_HYABA</name>
<gene>
    <name evidence="2" type="ORF">HBR001_LOCUS7251</name>
</gene>
<dbReference type="EMBL" id="CANTFL010001342">
    <property type="protein sequence ID" value="CAI5737726.1"/>
    <property type="molecule type" value="Genomic_DNA"/>
</dbReference>
<comment type="caution">
    <text evidence="2">The sequence shown here is derived from an EMBL/GenBank/DDBJ whole genome shotgun (WGS) entry which is preliminary data.</text>
</comment>
<dbReference type="AlphaFoldDB" id="A0AAV0ULJ5"/>
<sequence length="183" mass="19502">MSDPAHPAQVSPPALGSGPLGSPSAIPTPDIGTSTPTSPAMSDASTVPVTECDLSDVVTWTQMGEGSGWSFIAIPLSRSSSILAPDRTSANQPVPTPDPSEPILLPSTRVEASCLVDQATLNAAIDLIYVRLNLQQTVVDLYQSMKAALERQMIQNRQLGEDLQDLRTSAPPFVQFVQSKYDR</sequence>
<evidence type="ECO:0000313" key="3">
    <source>
        <dbReference type="Proteomes" id="UP001162031"/>
    </source>
</evidence>
<feature type="compositionally biased region" description="Polar residues" evidence="1">
    <location>
        <begin position="31"/>
        <end position="47"/>
    </location>
</feature>
<reference evidence="2" key="1">
    <citation type="submission" date="2022-12" db="EMBL/GenBank/DDBJ databases">
        <authorList>
            <person name="Webb A."/>
        </authorList>
    </citation>
    <scope>NUCLEOTIDE SEQUENCE</scope>
    <source>
        <strain evidence="2">Hp1</strain>
    </source>
</reference>
<organism evidence="2 3">
    <name type="scientific">Hyaloperonospora brassicae</name>
    <name type="common">Brassica downy mildew</name>
    <name type="synonym">Peronospora brassicae</name>
    <dbReference type="NCBI Taxonomy" id="162125"/>
    <lineage>
        <taxon>Eukaryota</taxon>
        <taxon>Sar</taxon>
        <taxon>Stramenopiles</taxon>
        <taxon>Oomycota</taxon>
        <taxon>Peronosporomycetes</taxon>
        <taxon>Peronosporales</taxon>
        <taxon>Peronosporaceae</taxon>
        <taxon>Hyaloperonospora</taxon>
    </lineage>
</organism>
<evidence type="ECO:0000313" key="2">
    <source>
        <dbReference type="EMBL" id="CAI5737726.1"/>
    </source>
</evidence>
<evidence type="ECO:0000256" key="1">
    <source>
        <dbReference type="SAM" id="MobiDB-lite"/>
    </source>
</evidence>
<protein>
    <submittedName>
        <fullName evidence="2">Uncharacterized protein</fullName>
    </submittedName>
</protein>
<feature type="region of interest" description="Disordered" evidence="1">
    <location>
        <begin position="1"/>
        <end position="47"/>
    </location>
</feature>